<comment type="caution">
    <text evidence="1">The sequence shown here is derived from an EMBL/GenBank/DDBJ whole genome shotgun (WGS) entry which is preliminary data.</text>
</comment>
<proteinExistence type="predicted"/>
<dbReference type="AlphaFoldDB" id="A0A4Y9KQ23"/>
<evidence type="ECO:0000313" key="3">
    <source>
        <dbReference type="Proteomes" id="UP000297700"/>
    </source>
</evidence>
<protein>
    <submittedName>
        <fullName evidence="1">Uncharacterized protein</fullName>
    </submittedName>
</protein>
<dbReference type="Proteomes" id="UP000298225">
    <property type="component" value="Unassembled WGS sequence"/>
</dbReference>
<reference evidence="2 3" key="2">
    <citation type="submission" date="2019-03" db="EMBL/GenBank/DDBJ databases">
        <title>Bradyrhizobium strains diversity.</title>
        <authorList>
            <person name="Urquiaga M.C.O."/>
            <person name="Hungria M."/>
            <person name="Delamuta J.R.M."/>
            <person name="Klepa M.S."/>
        </authorList>
    </citation>
    <scope>NUCLEOTIDE SEQUENCE [LARGE SCALE GENOMIC DNA]</scope>
    <source>
        <strain evidence="2 3">CNPSo 3426</strain>
    </source>
</reference>
<accession>A0A4Y9NTE4</accession>
<organism evidence="1 4">
    <name type="scientific">Bradyrhizobium frederickii</name>
    <dbReference type="NCBI Taxonomy" id="2560054"/>
    <lineage>
        <taxon>Bacteria</taxon>
        <taxon>Pseudomonadati</taxon>
        <taxon>Pseudomonadota</taxon>
        <taxon>Alphaproteobacteria</taxon>
        <taxon>Hyphomicrobiales</taxon>
        <taxon>Nitrobacteraceae</taxon>
        <taxon>Bradyrhizobium</taxon>
    </lineage>
</organism>
<dbReference type="Proteomes" id="UP000297700">
    <property type="component" value="Unassembled WGS sequence"/>
</dbReference>
<dbReference type="RefSeq" id="WP_126261721.1">
    <property type="nucleotide sequence ID" value="NZ_SPQS01000022.1"/>
</dbReference>
<dbReference type="EMBL" id="SPQS01000022">
    <property type="protein sequence ID" value="TFV70216.1"/>
    <property type="molecule type" value="Genomic_DNA"/>
</dbReference>
<name>A0A4Y9KQ23_9BRAD</name>
<evidence type="ECO:0000313" key="2">
    <source>
        <dbReference type="EMBL" id="TFV70216.1"/>
    </source>
</evidence>
<evidence type="ECO:0000313" key="4">
    <source>
        <dbReference type="Proteomes" id="UP000298225"/>
    </source>
</evidence>
<accession>A0A4Y9KQ23</accession>
<gene>
    <name evidence="2" type="ORF">E4K64_30640</name>
    <name evidence="1" type="ORF">E4K66_36585</name>
</gene>
<dbReference type="EMBL" id="SPQU01000041">
    <property type="protein sequence ID" value="TFV30139.1"/>
    <property type="molecule type" value="Genomic_DNA"/>
</dbReference>
<reference evidence="1 4" key="1">
    <citation type="submission" date="2019-03" db="EMBL/GenBank/DDBJ databases">
        <title>Bradyrhizobium strains diversity isolated from Chamaecrista fasciculata.</title>
        <authorList>
            <person name="Urquiaga M.C.O."/>
            <person name="Hungria M."/>
            <person name="Delamuta J.R.M."/>
        </authorList>
    </citation>
    <scope>NUCLEOTIDE SEQUENCE [LARGE SCALE GENOMIC DNA]</scope>
    <source>
        <strain evidence="1 4">CNPSo 3424</strain>
    </source>
</reference>
<sequence length="67" mass="7163">MAKNILVFADGTGNEGGLLPDESRTVYKLYRATRTGPDSIIDPERQLALYIPGLGRLCLDTPTLGAG</sequence>
<evidence type="ECO:0000313" key="1">
    <source>
        <dbReference type="EMBL" id="TFV30139.1"/>
    </source>
</evidence>
<keyword evidence="4" id="KW-1185">Reference proteome</keyword>
<dbReference type="OrthoDB" id="8255569at2"/>